<accession>A0A4Z1EQ06</accession>
<protein>
    <submittedName>
        <fullName evidence="1">Uncharacterized protein</fullName>
    </submittedName>
</protein>
<dbReference type="Proteomes" id="UP000297777">
    <property type="component" value="Unassembled WGS sequence"/>
</dbReference>
<organism evidence="1 2">
    <name type="scientific">Botrytis tulipae</name>
    <dbReference type="NCBI Taxonomy" id="87230"/>
    <lineage>
        <taxon>Eukaryota</taxon>
        <taxon>Fungi</taxon>
        <taxon>Dikarya</taxon>
        <taxon>Ascomycota</taxon>
        <taxon>Pezizomycotina</taxon>
        <taxon>Leotiomycetes</taxon>
        <taxon>Helotiales</taxon>
        <taxon>Sclerotiniaceae</taxon>
        <taxon>Botrytis</taxon>
    </lineage>
</organism>
<name>A0A4Z1EQ06_9HELO</name>
<keyword evidence="2" id="KW-1185">Reference proteome</keyword>
<evidence type="ECO:0000313" key="2">
    <source>
        <dbReference type="Proteomes" id="UP000297777"/>
    </source>
</evidence>
<proteinExistence type="predicted"/>
<reference evidence="1 2" key="1">
    <citation type="submission" date="2017-12" db="EMBL/GenBank/DDBJ databases">
        <title>Comparative genomics of Botrytis spp.</title>
        <authorList>
            <person name="Valero-Jimenez C.A."/>
            <person name="Tapia P."/>
            <person name="Veloso J."/>
            <person name="Silva-Moreno E."/>
            <person name="Staats M."/>
            <person name="Valdes J.H."/>
            <person name="Van Kan J.A.L."/>
        </authorList>
    </citation>
    <scope>NUCLEOTIDE SEQUENCE [LARGE SCALE GENOMIC DNA]</scope>
    <source>
        <strain evidence="1 2">Bt9001</strain>
    </source>
</reference>
<gene>
    <name evidence="1" type="ORF">BTUL_0053g00250</name>
</gene>
<dbReference type="AlphaFoldDB" id="A0A4Z1EQ06"/>
<evidence type="ECO:0000313" key="1">
    <source>
        <dbReference type="EMBL" id="TGO14426.1"/>
    </source>
</evidence>
<sequence>MSPFTVLTRGITLIRYSNMSNEIKKSQKRKGKGKIRHIIFPPPPHLRLHGFLSTPKPRIIPHTPTVHRVTDFQVA</sequence>
<comment type="caution">
    <text evidence="1">The sequence shown here is derived from an EMBL/GenBank/DDBJ whole genome shotgun (WGS) entry which is preliminary data.</text>
</comment>
<dbReference type="EMBL" id="PQXH01000053">
    <property type="protein sequence ID" value="TGO14426.1"/>
    <property type="molecule type" value="Genomic_DNA"/>
</dbReference>